<evidence type="ECO:0000313" key="2">
    <source>
        <dbReference type="EMBL" id="GGA85780.1"/>
    </source>
</evidence>
<reference evidence="3" key="1">
    <citation type="journal article" date="2019" name="Int. J. Syst. Evol. Microbiol.">
        <title>The Global Catalogue of Microorganisms (GCM) 10K type strain sequencing project: providing services to taxonomists for standard genome sequencing and annotation.</title>
        <authorList>
            <consortium name="The Broad Institute Genomics Platform"/>
            <consortium name="The Broad Institute Genome Sequencing Center for Infectious Disease"/>
            <person name="Wu L."/>
            <person name="Ma J."/>
        </authorList>
    </citation>
    <scope>NUCLEOTIDE SEQUENCE [LARGE SCALE GENOMIC DNA]</scope>
    <source>
        <strain evidence="3">CGMCC 1.15905</strain>
    </source>
</reference>
<evidence type="ECO:0000313" key="3">
    <source>
        <dbReference type="Proteomes" id="UP000623419"/>
    </source>
</evidence>
<evidence type="ECO:0000256" key="1">
    <source>
        <dbReference type="SAM" id="SignalP"/>
    </source>
</evidence>
<gene>
    <name evidence="2" type="ORF">GCM10011521_25290</name>
</gene>
<name>A0ABQ1HQ23_9GAMM</name>
<organism evidence="2 3">
    <name type="scientific">Arenimonas soli</name>
    <dbReference type="NCBI Taxonomy" id="2269504"/>
    <lineage>
        <taxon>Bacteria</taxon>
        <taxon>Pseudomonadati</taxon>
        <taxon>Pseudomonadota</taxon>
        <taxon>Gammaproteobacteria</taxon>
        <taxon>Lysobacterales</taxon>
        <taxon>Lysobacteraceae</taxon>
        <taxon>Arenimonas</taxon>
    </lineage>
</organism>
<proteinExistence type="predicted"/>
<feature type="signal peptide" evidence="1">
    <location>
        <begin position="1"/>
        <end position="22"/>
    </location>
</feature>
<accession>A0ABQ1HQ23</accession>
<protein>
    <recommendedName>
        <fullName evidence="4">Haemolysin activator HlyB C-terminal domain-containing protein</fullName>
    </recommendedName>
</protein>
<keyword evidence="1" id="KW-0732">Signal</keyword>
<feature type="chain" id="PRO_5047044865" description="Haemolysin activator HlyB C-terminal domain-containing protein" evidence="1">
    <location>
        <begin position="23"/>
        <end position="333"/>
    </location>
</feature>
<comment type="caution">
    <text evidence="2">The sequence shown here is derived from an EMBL/GenBank/DDBJ whole genome shotgun (WGS) entry which is preliminary data.</text>
</comment>
<evidence type="ECO:0008006" key="4">
    <source>
        <dbReference type="Google" id="ProtNLM"/>
    </source>
</evidence>
<keyword evidence="3" id="KW-1185">Reference proteome</keyword>
<dbReference type="Proteomes" id="UP000623419">
    <property type="component" value="Unassembled WGS sequence"/>
</dbReference>
<dbReference type="EMBL" id="BMKC01000003">
    <property type="protein sequence ID" value="GGA85780.1"/>
    <property type="molecule type" value="Genomic_DNA"/>
</dbReference>
<dbReference type="RefSeq" id="WP_188664940.1">
    <property type="nucleotide sequence ID" value="NZ_BMKC01000003.1"/>
</dbReference>
<sequence>MSPLLRPIAGFMLALAAASAFAQTPPPLYIPQANAQEADEAANTTALPILNNVSGQLEGFLLIDRGTGNNTSLDRLLGRNAAPAAGAGVVLPMDNGRRVGASLQLEANPTLGLLCDNSAVARSVGQLAQHCLAANLANSGTAIPLALSRPGLRANATLEGNRSRLTASIGLNQFDTQAPLLLPGARFGGAQSDLILSLAGANVEETDIGLLGEMQVGQTGWVSIGGTLARARIVGANQLPGGVRPEWNTGTLRLEAGFGDFGGEIVGRIIELPGSPTTYSDVGIGVTWRAPWQARLSVGAASVVSRGQNPFSNTTDDDEESTRVPYIRYEQDL</sequence>